<evidence type="ECO:0000313" key="3">
    <source>
        <dbReference type="Proteomes" id="UP000821853"/>
    </source>
</evidence>
<evidence type="ECO:0000313" key="2">
    <source>
        <dbReference type="EMBL" id="KAH9366612.1"/>
    </source>
</evidence>
<keyword evidence="3" id="KW-1185">Reference proteome</keyword>
<organism evidence="2 3">
    <name type="scientific">Haemaphysalis longicornis</name>
    <name type="common">Bush tick</name>
    <dbReference type="NCBI Taxonomy" id="44386"/>
    <lineage>
        <taxon>Eukaryota</taxon>
        <taxon>Metazoa</taxon>
        <taxon>Ecdysozoa</taxon>
        <taxon>Arthropoda</taxon>
        <taxon>Chelicerata</taxon>
        <taxon>Arachnida</taxon>
        <taxon>Acari</taxon>
        <taxon>Parasitiformes</taxon>
        <taxon>Ixodida</taxon>
        <taxon>Ixodoidea</taxon>
        <taxon>Ixodidae</taxon>
        <taxon>Haemaphysalinae</taxon>
        <taxon>Haemaphysalis</taxon>
    </lineage>
</organism>
<evidence type="ECO:0000256" key="1">
    <source>
        <dbReference type="SAM" id="MobiDB-lite"/>
    </source>
</evidence>
<gene>
    <name evidence="2" type="ORF">HPB48_010283</name>
</gene>
<dbReference type="Proteomes" id="UP000821853">
    <property type="component" value="Chromosome 2"/>
</dbReference>
<feature type="region of interest" description="Disordered" evidence="1">
    <location>
        <begin position="1"/>
        <end position="22"/>
    </location>
</feature>
<name>A0A9J6FX43_HAELO</name>
<protein>
    <submittedName>
        <fullName evidence="2">Uncharacterized protein</fullName>
    </submittedName>
</protein>
<proteinExistence type="predicted"/>
<reference evidence="2 3" key="1">
    <citation type="journal article" date="2020" name="Cell">
        <title>Large-Scale Comparative Analyses of Tick Genomes Elucidate Their Genetic Diversity and Vector Capacities.</title>
        <authorList>
            <consortium name="Tick Genome and Microbiome Consortium (TIGMIC)"/>
            <person name="Jia N."/>
            <person name="Wang J."/>
            <person name="Shi W."/>
            <person name="Du L."/>
            <person name="Sun Y."/>
            <person name="Zhan W."/>
            <person name="Jiang J.F."/>
            <person name="Wang Q."/>
            <person name="Zhang B."/>
            <person name="Ji P."/>
            <person name="Bell-Sakyi L."/>
            <person name="Cui X.M."/>
            <person name="Yuan T.T."/>
            <person name="Jiang B.G."/>
            <person name="Yang W.F."/>
            <person name="Lam T.T."/>
            <person name="Chang Q.C."/>
            <person name="Ding S.J."/>
            <person name="Wang X.J."/>
            <person name="Zhu J.G."/>
            <person name="Ruan X.D."/>
            <person name="Zhao L."/>
            <person name="Wei J.T."/>
            <person name="Ye R.Z."/>
            <person name="Que T.C."/>
            <person name="Du C.H."/>
            <person name="Zhou Y.H."/>
            <person name="Cheng J.X."/>
            <person name="Dai P.F."/>
            <person name="Guo W.B."/>
            <person name="Han X.H."/>
            <person name="Huang E.J."/>
            <person name="Li L.F."/>
            <person name="Wei W."/>
            <person name="Gao Y.C."/>
            <person name="Liu J.Z."/>
            <person name="Shao H.Z."/>
            <person name="Wang X."/>
            <person name="Wang C.C."/>
            <person name="Yang T.C."/>
            <person name="Huo Q.B."/>
            <person name="Li W."/>
            <person name="Chen H.Y."/>
            <person name="Chen S.E."/>
            <person name="Zhou L.G."/>
            <person name="Ni X.B."/>
            <person name="Tian J.H."/>
            <person name="Sheng Y."/>
            <person name="Liu T."/>
            <person name="Pan Y.S."/>
            <person name="Xia L.Y."/>
            <person name="Li J."/>
            <person name="Zhao F."/>
            <person name="Cao W.C."/>
        </authorList>
    </citation>
    <scope>NUCLEOTIDE SEQUENCE [LARGE SCALE GENOMIC DNA]</scope>
    <source>
        <strain evidence="2">HaeL-2018</strain>
    </source>
</reference>
<accession>A0A9J6FX43</accession>
<dbReference type="AlphaFoldDB" id="A0A9J6FX43"/>
<sequence length="180" mass="19533">MPRTLQAAIPHKVDRSAAPPPPEVVAAAEEPAVAAEVAAAGQHTPRPAPYYKEPLFPATPREFHSRPLTRGGCRNLQDSTFSLSGSRGSPEGAYCFHRFLGRPLGPRSWRGALHNAKPLLPPAYVVAGSYKVTQLHAACYFHSLFRQQPVANGASRASFALSELEQRIVHVLAEHWDAVA</sequence>
<comment type="caution">
    <text evidence="2">The sequence shown here is derived from an EMBL/GenBank/DDBJ whole genome shotgun (WGS) entry which is preliminary data.</text>
</comment>
<dbReference type="VEuPathDB" id="VectorBase:HLOH_048358"/>
<dbReference type="EMBL" id="JABSTR010000004">
    <property type="protein sequence ID" value="KAH9366612.1"/>
    <property type="molecule type" value="Genomic_DNA"/>
</dbReference>